<keyword evidence="2" id="KW-1185">Reference proteome</keyword>
<dbReference type="AlphaFoldDB" id="A0A1N6B460"/>
<evidence type="ECO:0000313" key="1">
    <source>
        <dbReference type="EMBL" id="SIN40987.1"/>
    </source>
</evidence>
<dbReference type="OrthoDB" id="3296232at2"/>
<name>A0A1N6B460_9ACTN</name>
<dbReference type="Proteomes" id="UP000185124">
    <property type="component" value="Unassembled WGS sequence"/>
</dbReference>
<evidence type="ECO:0008006" key="3">
    <source>
        <dbReference type="Google" id="ProtNLM"/>
    </source>
</evidence>
<dbReference type="EMBL" id="FSQT01000002">
    <property type="protein sequence ID" value="SIN40987.1"/>
    <property type="molecule type" value="Genomic_DNA"/>
</dbReference>
<accession>A0A1N6B460</accession>
<reference evidence="2" key="1">
    <citation type="submission" date="2016-12" db="EMBL/GenBank/DDBJ databases">
        <authorList>
            <person name="Varghese N."/>
            <person name="Submissions S."/>
        </authorList>
    </citation>
    <scope>NUCLEOTIDE SEQUENCE [LARGE SCALE GENOMIC DNA]</scope>
    <source>
        <strain evidence="2">DSM 45599</strain>
    </source>
</reference>
<dbReference type="RefSeq" id="WP_074318227.1">
    <property type="nucleotide sequence ID" value="NZ_FSQT01000002.1"/>
</dbReference>
<organism evidence="1 2">
    <name type="scientific">Micromonospora cremea</name>
    <dbReference type="NCBI Taxonomy" id="709881"/>
    <lineage>
        <taxon>Bacteria</taxon>
        <taxon>Bacillati</taxon>
        <taxon>Actinomycetota</taxon>
        <taxon>Actinomycetes</taxon>
        <taxon>Micromonosporales</taxon>
        <taxon>Micromonosporaceae</taxon>
        <taxon>Micromonospora</taxon>
    </lineage>
</organism>
<protein>
    <recommendedName>
        <fullName evidence="3">tRNA adenosine deaminase-associated protein</fullName>
    </recommendedName>
</protein>
<proteinExistence type="predicted"/>
<gene>
    <name evidence="1" type="ORF">SAMN04489832_6644</name>
</gene>
<evidence type="ECO:0000313" key="2">
    <source>
        <dbReference type="Proteomes" id="UP000185124"/>
    </source>
</evidence>
<sequence length="193" mass="20509">MGSSYQTVLATGNLVDVRAAVAMSQQMAMIIPVAEGRWAVVPVQEDGIYAETEDLAELLSLAPGSMAASFDVFDSDVMVAKLFRDGRSYHEYLSDQAYLVETWDDDDNEILFDLLGRPYPPGASPPSGAYGADPAMFGALGVEPIDEAELGVALSRSGLRAEEQHHAILHALNLDCGPLAMSFEEAAASGLGV</sequence>